<keyword evidence="1" id="KW-0472">Membrane</keyword>
<comment type="caution">
    <text evidence="2">The sequence shown here is derived from an EMBL/GenBank/DDBJ whole genome shotgun (WGS) entry which is preliminary data.</text>
</comment>
<reference evidence="2 3" key="1">
    <citation type="submission" date="2021-08" db="EMBL/GenBank/DDBJ databases">
        <title>Streptomyces sp. PTM05 isolated from lichen.</title>
        <authorList>
            <person name="Somphong A."/>
            <person name="Phongsopitanun W."/>
            <person name="Tanasupawat S."/>
        </authorList>
    </citation>
    <scope>NUCLEOTIDE SEQUENCE [LARGE SCALE GENOMIC DNA]</scope>
    <source>
        <strain evidence="2 3">Ptm05</strain>
    </source>
</reference>
<feature type="transmembrane region" description="Helical" evidence="1">
    <location>
        <begin position="86"/>
        <end position="106"/>
    </location>
</feature>
<feature type="transmembrane region" description="Helical" evidence="1">
    <location>
        <begin position="22"/>
        <end position="41"/>
    </location>
</feature>
<gene>
    <name evidence="2" type="ORF">K7472_17790</name>
</gene>
<evidence type="ECO:0000313" key="3">
    <source>
        <dbReference type="Proteomes" id="UP001198565"/>
    </source>
</evidence>
<evidence type="ECO:0000313" key="2">
    <source>
        <dbReference type="EMBL" id="MBY8886704.1"/>
    </source>
</evidence>
<dbReference type="Proteomes" id="UP001198565">
    <property type="component" value="Unassembled WGS sequence"/>
</dbReference>
<feature type="transmembrane region" description="Helical" evidence="1">
    <location>
        <begin position="61"/>
        <end position="80"/>
    </location>
</feature>
<protein>
    <recommendedName>
        <fullName evidence="4">Transmembrane protein</fullName>
    </recommendedName>
</protein>
<name>A0ABS7QU32_9ACTN</name>
<accession>A0ABS7QU32</accession>
<sequence length="123" mass="13028">MWFFGFEGVIGAAYDLMHVWKGAWVVLAALAAVNVVVGLTVMGKRRKLVRAMLKNSRTRMIAVGLIAARLGAHLLLGAAGTQVTSAAGHLVFAVAMAGATVTLLWVDQRITFRALGLGTPKLV</sequence>
<proteinExistence type="predicted"/>
<keyword evidence="3" id="KW-1185">Reference proteome</keyword>
<evidence type="ECO:0000256" key="1">
    <source>
        <dbReference type="SAM" id="Phobius"/>
    </source>
</evidence>
<keyword evidence="1" id="KW-0812">Transmembrane</keyword>
<keyword evidence="1" id="KW-1133">Transmembrane helix</keyword>
<evidence type="ECO:0008006" key="4">
    <source>
        <dbReference type="Google" id="ProtNLM"/>
    </source>
</evidence>
<organism evidence="2 3">
    <name type="scientific">Streptantibioticus parmotrematis</name>
    <dbReference type="NCBI Taxonomy" id="2873249"/>
    <lineage>
        <taxon>Bacteria</taxon>
        <taxon>Bacillati</taxon>
        <taxon>Actinomycetota</taxon>
        <taxon>Actinomycetes</taxon>
        <taxon>Kitasatosporales</taxon>
        <taxon>Streptomycetaceae</taxon>
        <taxon>Streptantibioticus</taxon>
    </lineage>
</organism>
<dbReference type="EMBL" id="JAINVZ010000011">
    <property type="protein sequence ID" value="MBY8886704.1"/>
    <property type="molecule type" value="Genomic_DNA"/>
</dbReference>